<dbReference type="InterPro" id="IPR001245">
    <property type="entry name" value="Ser-Thr/Tyr_kinase_cat_dom"/>
</dbReference>
<sequence>MFQLELWGHSGRSWFQQLMGSLLGLRFYAFYGDSSFGHFIRYLAPEYASSGKLTDRSDVYSFGVVLLELITGRKPVDPTRPLGDESLVEWARPLLIQALETGNFGELIDPRLEKRYVEIELFRMIEAAAACVRHSAAKRPRMALVVRALDFEGDPDLSDGIKFGQSTAYDSSQYSEEITKFRRMEFSSDNSSDYDMYGDDHISGESSGAQPSSWKSWYSSGESQAQASKPSSSGRYSDGSRNYRSGRFR</sequence>
<dbReference type="PANTHER" id="PTHR47982">
    <property type="entry name" value="PROLINE-RICH RECEPTOR-LIKE PROTEIN KINASE PERK4"/>
    <property type="match status" value="1"/>
</dbReference>
<evidence type="ECO:0000256" key="1">
    <source>
        <dbReference type="ARBA" id="ARBA00004162"/>
    </source>
</evidence>
<keyword evidence="7" id="KW-0547">Nucleotide-binding</keyword>
<comment type="catalytic activity">
    <reaction evidence="13">
        <text>L-seryl-[protein] + ATP = O-phospho-L-seryl-[protein] + ADP + H(+)</text>
        <dbReference type="Rhea" id="RHEA:17989"/>
        <dbReference type="Rhea" id="RHEA-COMP:9863"/>
        <dbReference type="Rhea" id="RHEA-COMP:11604"/>
        <dbReference type="ChEBI" id="CHEBI:15378"/>
        <dbReference type="ChEBI" id="CHEBI:29999"/>
        <dbReference type="ChEBI" id="CHEBI:30616"/>
        <dbReference type="ChEBI" id="CHEBI:83421"/>
        <dbReference type="ChEBI" id="CHEBI:456216"/>
        <dbReference type="EC" id="2.7.11.1"/>
    </reaction>
</comment>
<feature type="domain" description="Protein kinase" evidence="15">
    <location>
        <begin position="1"/>
        <end position="157"/>
    </location>
</feature>
<dbReference type="AlphaFoldDB" id="A0A7J9ABY6"/>
<dbReference type="GO" id="GO:0004674">
    <property type="term" value="F:protein serine/threonine kinase activity"/>
    <property type="evidence" value="ECO:0007669"/>
    <property type="project" value="UniProtKB-KW"/>
</dbReference>
<dbReference type="EMBL" id="JABEZV010000009">
    <property type="protein sequence ID" value="MBA0721571.1"/>
    <property type="molecule type" value="Genomic_DNA"/>
</dbReference>
<evidence type="ECO:0000256" key="6">
    <source>
        <dbReference type="ARBA" id="ARBA00022692"/>
    </source>
</evidence>
<evidence type="ECO:0000256" key="8">
    <source>
        <dbReference type="ARBA" id="ARBA00022777"/>
    </source>
</evidence>
<evidence type="ECO:0000256" key="10">
    <source>
        <dbReference type="ARBA" id="ARBA00022989"/>
    </source>
</evidence>
<dbReference type="PANTHER" id="PTHR47982:SF44">
    <property type="entry name" value="PROLINE-RICH RECEPTOR-LIKE PROTEIN KINASE PERK13-RELATED"/>
    <property type="match status" value="1"/>
</dbReference>
<keyword evidence="6" id="KW-0812">Transmembrane</keyword>
<evidence type="ECO:0000256" key="4">
    <source>
        <dbReference type="ARBA" id="ARBA00022527"/>
    </source>
</evidence>
<proteinExistence type="predicted"/>
<evidence type="ECO:0000256" key="14">
    <source>
        <dbReference type="SAM" id="MobiDB-lite"/>
    </source>
</evidence>
<keyword evidence="8" id="KW-0418">Kinase</keyword>
<feature type="compositionally biased region" description="Polar residues" evidence="14">
    <location>
        <begin position="224"/>
        <end position="243"/>
    </location>
</feature>
<name>A0A7J9ABY6_9ROSI</name>
<dbReference type="GO" id="GO:0005886">
    <property type="term" value="C:plasma membrane"/>
    <property type="evidence" value="ECO:0007669"/>
    <property type="project" value="UniProtKB-SubCell"/>
</dbReference>
<keyword evidence="17" id="KW-1185">Reference proteome</keyword>
<evidence type="ECO:0000256" key="7">
    <source>
        <dbReference type="ARBA" id="ARBA00022741"/>
    </source>
</evidence>
<dbReference type="InterPro" id="IPR047117">
    <property type="entry name" value="PERK1-13-like"/>
</dbReference>
<comment type="caution">
    <text evidence="16">The sequence shown here is derived from an EMBL/GenBank/DDBJ whole genome shotgun (WGS) entry which is preliminary data.</text>
</comment>
<evidence type="ECO:0000259" key="15">
    <source>
        <dbReference type="PROSITE" id="PS50011"/>
    </source>
</evidence>
<dbReference type="InterPro" id="IPR011009">
    <property type="entry name" value="Kinase-like_dom_sf"/>
</dbReference>
<evidence type="ECO:0000256" key="2">
    <source>
        <dbReference type="ARBA" id="ARBA00012513"/>
    </source>
</evidence>
<organism evidence="16 17">
    <name type="scientific">Gossypium laxum</name>
    <dbReference type="NCBI Taxonomy" id="34288"/>
    <lineage>
        <taxon>Eukaryota</taxon>
        <taxon>Viridiplantae</taxon>
        <taxon>Streptophyta</taxon>
        <taxon>Embryophyta</taxon>
        <taxon>Tracheophyta</taxon>
        <taxon>Spermatophyta</taxon>
        <taxon>Magnoliopsida</taxon>
        <taxon>eudicotyledons</taxon>
        <taxon>Gunneridae</taxon>
        <taxon>Pentapetalae</taxon>
        <taxon>rosids</taxon>
        <taxon>malvids</taxon>
        <taxon>Malvales</taxon>
        <taxon>Malvaceae</taxon>
        <taxon>Malvoideae</taxon>
        <taxon>Gossypium</taxon>
    </lineage>
</organism>
<dbReference type="Pfam" id="PF07714">
    <property type="entry name" value="PK_Tyr_Ser-Thr"/>
    <property type="match status" value="1"/>
</dbReference>
<evidence type="ECO:0000256" key="11">
    <source>
        <dbReference type="ARBA" id="ARBA00023136"/>
    </source>
</evidence>
<evidence type="ECO:0000256" key="5">
    <source>
        <dbReference type="ARBA" id="ARBA00022679"/>
    </source>
</evidence>
<evidence type="ECO:0000256" key="12">
    <source>
        <dbReference type="ARBA" id="ARBA00047899"/>
    </source>
</evidence>
<keyword evidence="3" id="KW-1003">Cell membrane</keyword>
<keyword evidence="10" id="KW-1133">Transmembrane helix</keyword>
<evidence type="ECO:0000256" key="3">
    <source>
        <dbReference type="ARBA" id="ARBA00022475"/>
    </source>
</evidence>
<accession>A0A7J9ABY6</accession>
<dbReference type="EC" id="2.7.11.1" evidence="2"/>
<evidence type="ECO:0000313" key="16">
    <source>
        <dbReference type="EMBL" id="MBA0721571.1"/>
    </source>
</evidence>
<evidence type="ECO:0000256" key="9">
    <source>
        <dbReference type="ARBA" id="ARBA00022840"/>
    </source>
</evidence>
<dbReference type="SUPFAM" id="SSF56112">
    <property type="entry name" value="Protein kinase-like (PK-like)"/>
    <property type="match status" value="1"/>
</dbReference>
<keyword evidence="5" id="KW-0808">Transferase</keyword>
<keyword evidence="11" id="KW-0472">Membrane</keyword>
<evidence type="ECO:0000313" key="17">
    <source>
        <dbReference type="Proteomes" id="UP000593574"/>
    </source>
</evidence>
<reference evidence="16 17" key="1">
    <citation type="journal article" date="2019" name="Genome Biol. Evol.">
        <title>Insights into the evolution of the New World diploid cottons (Gossypium, subgenus Houzingenia) based on genome sequencing.</title>
        <authorList>
            <person name="Grover C.E."/>
            <person name="Arick M.A. 2nd"/>
            <person name="Thrash A."/>
            <person name="Conover J.L."/>
            <person name="Sanders W.S."/>
            <person name="Peterson D.G."/>
            <person name="Frelichowski J.E."/>
            <person name="Scheffler J.A."/>
            <person name="Scheffler B.E."/>
            <person name="Wendel J.F."/>
        </authorList>
    </citation>
    <scope>NUCLEOTIDE SEQUENCE [LARGE SCALE GENOMIC DNA]</scope>
    <source>
        <strain evidence="16">4</strain>
        <tissue evidence="16">Leaf</tissue>
    </source>
</reference>
<evidence type="ECO:0000256" key="13">
    <source>
        <dbReference type="ARBA" id="ARBA00048679"/>
    </source>
</evidence>
<dbReference type="Proteomes" id="UP000593574">
    <property type="component" value="Unassembled WGS sequence"/>
</dbReference>
<feature type="region of interest" description="Disordered" evidence="14">
    <location>
        <begin position="195"/>
        <end position="249"/>
    </location>
</feature>
<gene>
    <name evidence="16" type="ORF">Golax_009095</name>
</gene>
<keyword evidence="4" id="KW-0723">Serine/threonine-protein kinase</keyword>
<comment type="subcellular location">
    <subcellularLocation>
        <location evidence="1">Cell membrane</location>
        <topology evidence="1">Single-pass membrane protein</topology>
    </subcellularLocation>
</comment>
<protein>
    <recommendedName>
        <fullName evidence="2">non-specific serine/threonine protein kinase</fullName>
        <ecNumber evidence="2">2.7.11.1</ecNumber>
    </recommendedName>
</protein>
<keyword evidence="9" id="KW-0067">ATP-binding</keyword>
<dbReference type="PROSITE" id="PS50011">
    <property type="entry name" value="PROTEIN_KINASE_DOM"/>
    <property type="match status" value="1"/>
</dbReference>
<comment type="catalytic activity">
    <reaction evidence="12">
        <text>L-threonyl-[protein] + ATP = O-phospho-L-threonyl-[protein] + ADP + H(+)</text>
        <dbReference type="Rhea" id="RHEA:46608"/>
        <dbReference type="Rhea" id="RHEA-COMP:11060"/>
        <dbReference type="Rhea" id="RHEA-COMP:11605"/>
        <dbReference type="ChEBI" id="CHEBI:15378"/>
        <dbReference type="ChEBI" id="CHEBI:30013"/>
        <dbReference type="ChEBI" id="CHEBI:30616"/>
        <dbReference type="ChEBI" id="CHEBI:61977"/>
        <dbReference type="ChEBI" id="CHEBI:456216"/>
        <dbReference type="EC" id="2.7.11.1"/>
    </reaction>
</comment>
<dbReference type="GO" id="GO:0005524">
    <property type="term" value="F:ATP binding"/>
    <property type="evidence" value="ECO:0007669"/>
    <property type="project" value="UniProtKB-KW"/>
</dbReference>
<dbReference type="Gene3D" id="1.10.510.10">
    <property type="entry name" value="Transferase(Phosphotransferase) domain 1"/>
    <property type="match status" value="1"/>
</dbReference>
<feature type="compositionally biased region" description="Low complexity" evidence="14">
    <location>
        <begin position="212"/>
        <end position="223"/>
    </location>
</feature>
<dbReference type="InterPro" id="IPR000719">
    <property type="entry name" value="Prot_kinase_dom"/>
</dbReference>